<dbReference type="InterPro" id="IPR039360">
    <property type="entry name" value="Ras_GTPase"/>
</dbReference>
<keyword evidence="1" id="KW-0343">GTPase activation</keyword>
<dbReference type="InterPro" id="IPR001936">
    <property type="entry name" value="RasGAP_dom"/>
</dbReference>
<dbReference type="InterPro" id="IPR008936">
    <property type="entry name" value="Rho_GTPase_activation_prot"/>
</dbReference>
<dbReference type="AlphaFoldDB" id="A2EIU7"/>
<dbReference type="GO" id="GO:1902531">
    <property type="term" value="P:regulation of intracellular signal transduction"/>
    <property type="evidence" value="ECO:0000318"/>
    <property type="project" value="GO_Central"/>
</dbReference>
<name>A2EIU7_TRIV3</name>
<dbReference type="PANTHER" id="PTHR10194:SF60">
    <property type="entry name" value="RAS GTPASE-ACTIVATING PROTEIN RASKOL"/>
    <property type="match status" value="1"/>
</dbReference>
<dbReference type="CDD" id="cd04519">
    <property type="entry name" value="RasGAP"/>
    <property type="match status" value="1"/>
</dbReference>
<gene>
    <name evidence="3" type="ORF">TVAG_419730</name>
</gene>
<dbReference type="Proteomes" id="UP000001542">
    <property type="component" value="Unassembled WGS sequence"/>
</dbReference>
<dbReference type="GO" id="GO:0005096">
    <property type="term" value="F:GTPase activator activity"/>
    <property type="evidence" value="ECO:0000318"/>
    <property type="project" value="GO_Central"/>
</dbReference>
<evidence type="ECO:0000313" key="4">
    <source>
        <dbReference type="Proteomes" id="UP000001542"/>
    </source>
</evidence>
<reference evidence="3" key="2">
    <citation type="journal article" date="2007" name="Science">
        <title>Draft genome sequence of the sexually transmitted pathogen Trichomonas vaginalis.</title>
        <authorList>
            <person name="Carlton J.M."/>
            <person name="Hirt R.P."/>
            <person name="Silva J.C."/>
            <person name="Delcher A.L."/>
            <person name="Schatz M."/>
            <person name="Zhao Q."/>
            <person name="Wortman J.R."/>
            <person name="Bidwell S.L."/>
            <person name="Alsmark U.C.M."/>
            <person name="Besteiro S."/>
            <person name="Sicheritz-Ponten T."/>
            <person name="Noel C.J."/>
            <person name="Dacks J.B."/>
            <person name="Foster P.G."/>
            <person name="Simillion C."/>
            <person name="Van de Peer Y."/>
            <person name="Miranda-Saavedra D."/>
            <person name="Barton G.J."/>
            <person name="Westrop G.D."/>
            <person name="Mueller S."/>
            <person name="Dessi D."/>
            <person name="Fiori P.L."/>
            <person name="Ren Q."/>
            <person name="Paulsen I."/>
            <person name="Zhang H."/>
            <person name="Bastida-Corcuera F.D."/>
            <person name="Simoes-Barbosa A."/>
            <person name="Brown M.T."/>
            <person name="Hayes R.D."/>
            <person name="Mukherjee M."/>
            <person name="Okumura C.Y."/>
            <person name="Schneider R."/>
            <person name="Smith A.J."/>
            <person name="Vanacova S."/>
            <person name="Villalvazo M."/>
            <person name="Haas B.J."/>
            <person name="Pertea M."/>
            <person name="Feldblyum T.V."/>
            <person name="Utterback T.R."/>
            <person name="Shu C.L."/>
            <person name="Osoegawa K."/>
            <person name="de Jong P.J."/>
            <person name="Hrdy I."/>
            <person name="Horvathova L."/>
            <person name="Zubacova Z."/>
            <person name="Dolezal P."/>
            <person name="Malik S.B."/>
            <person name="Logsdon J.M. Jr."/>
            <person name="Henze K."/>
            <person name="Gupta A."/>
            <person name="Wang C.C."/>
            <person name="Dunne R.L."/>
            <person name="Upcroft J.A."/>
            <person name="Upcroft P."/>
            <person name="White O."/>
            <person name="Salzberg S.L."/>
            <person name="Tang P."/>
            <person name="Chiu C.-H."/>
            <person name="Lee Y.-S."/>
            <person name="Embley T.M."/>
            <person name="Coombs G.H."/>
            <person name="Mottram J.C."/>
            <person name="Tachezy J."/>
            <person name="Fraser-Liggett C.M."/>
            <person name="Johnson P.J."/>
        </authorList>
    </citation>
    <scope>NUCLEOTIDE SEQUENCE [LARGE SCALE GENOMIC DNA]</scope>
    <source>
        <strain evidence="3">G3</strain>
    </source>
</reference>
<keyword evidence="4" id="KW-1185">Reference proteome</keyword>
<dbReference type="EMBL" id="DS113400">
    <property type="protein sequence ID" value="EAY07431.1"/>
    <property type="molecule type" value="Genomic_DNA"/>
</dbReference>
<feature type="domain" description="Ras-GAP" evidence="2">
    <location>
        <begin position="286"/>
        <end position="473"/>
    </location>
</feature>
<dbReference type="PROSITE" id="PS50018">
    <property type="entry name" value="RAS_GTPASE_ACTIV_2"/>
    <property type="match status" value="1"/>
</dbReference>
<dbReference type="SMR" id="A2EIU7"/>
<organism evidence="3 4">
    <name type="scientific">Trichomonas vaginalis (strain ATCC PRA-98 / G3)</name>
    <dbReference type="NCBI Taxonomy" id="412133"/>
    <lineage>
        <taxon>Eukaryota</taxon>
        <taxon>Metamonada</taxon>
        <taxon>Parabasalia</taxon>
        <taxon>Trichomonadida</taxon>
        <taxon>Trichomonadidae</taxon>
        <taxon>Trichomonas</taxon>
    </lineage>
</organism>
<evidence type="ECO:0000313" key="3">
    <source>
        <dbReference type="EMBL" id="EAY07431.1"/>
    </source>
</evidence>
<evidence type="ECO:0000256" key="1">
    <source>
        <dbReference type="ARBA" id="ARBA00022468"/>
    </source>
</evidence>
<dbReference type="VEuPathDB" id="TrichDB:TVAGG3_0913970"/>
<dbReference type="OrthoDB" id="10645988at2759"/>
<dbReference type="RefSeq" id="XP_001319654.1">
    <property type="nucleotide sequence ID" value="XM_001319619.1"/>
</dbReference>
<dbReference type="KEGG" id="tva:4765322"/>
<accession>A2EIU7</accession>
<dbReference type="SUPFAM" id="SSF48350">
    <property type="entry name" value="GTPase activation domain, GAP"/>
    <property type="match status" value="1"/>
</dbReference>
<reference evidence="3" key="1">
    <citation type="submission" date="2006-10" db="EMBL/GenBank/DDBJ databases">
        <authorList>
            <person name="Amadeo P."/>
            <person name="Zhao Q."/>
            <person name="Wortman J."/>
            <person name="Fraser-Liggett C."/>
            <person name="Carlton J."/>
        </authorList>
    </citation>
    <scope>NUCLEOTIDE SEQUENCE</scope>
    <source>
        <strain evidence="3">G3</strain>
    </source>
</reference>
<dbReference type="VEuPathDB" id="TrichDB:TVAG_419730"/>
<sequence length="560" mass="63977">MSGSIPFILEGSFVHPGNQPATNPINNFQSNLKTNILDDNLTFQQLLELVMKVHEEKQTDIYCTPRHVLLVPKQIPQDSAEIIQLFKLVLSQIFTPKQVYQISCGNLKEAFGSMSEASKQILEGALDHFLKMNTSSRFYTSPENKEKFVNLAMKFFTSTDSIYSFVIPVQHDFNGQKGNFLLVAQNNTVVSFPSGEVSTYKDMNVSNTVITITLENGKYITIQHKASVQLLYNFIDKSVTPTKLIINSLQEFQEKLNIQSAKAIAYMVSHCDTSFIKHLYTIFPTDPNKQFLDVITLFQSQGAILRLLKYLACTELRRTGKSNEIFRQNNHYIRGILFYFKHVSKNYFSVTIPKLLKIINSAPNWSYDKPTEKDLETVENLLVSVWDTLTESIPLLQPSIRRTLRSLRILSEHEFSTPEMNHRSCFALFMLRFLFIEMTDPNRDGMDPKVLSKVLVFTKLLAFAGQMMPITGDHNGERQKYNAVIAKTIPHGVKFYEKLTEMCELETQKVSDSELIAAAEGFRAFILEHAQELQQEAEGPHFFDAYASEGVAEYYISHKN</sequence>
<protein>
    <recommendedName>
        <fullName evidence="2">Ras-GAP domain-containing protein</fullName>
    </recommendedName>
</protein>
<dbReference type="PANTHER" id="PTHR10194">
    <property type="entry name" value="RAS GTPASE-ACTIVATING PROTEINS"/>
    <property type="match status" value="1"/>
</dbReference>
<proteinExistence type="predicted"/>
<evidence type="ECO:0000259" key="2">
    <source>
        <dbReference type="PROSITE" id="PS50018"/>
    </source>
</evidence>
<dbReference type="Gene3D" id="1.10.506.10">
    <property type="entry name" value="GTPase Activation - p120gap, domain 1"/>
    <property type="match status" value="1"/>
</dbReference>
<dbReference type="InParanoid" id="A2EIU7"/>